<organism evidence="2 4">
    <name type="scientific">Pseudomonas tohonis</name>
    <dbReference type="NCBI Taxonomy" id="2725477"/>
    <lineage>
        <taxon>Bacteria</taxon>
        <taxon>Pseudomonadati</taxon>
        <taxon>Pseudomonadota</taxon>
        <taxon>Gammaproteobacteria</taxon>
        <taxon>Pseudomonadales</taxon>
        <taxon>Pseudomonadaceae</taxon>
        <taxon>Pseudomonas</taxon>
    </lineage>
</organism>
<dbReference type="GO" id="GO:0016747">
    <property type="term" value="F:acyltransferase activity, transferring groups other than amino-acyl groups"/>
    <property type="evidence" value="ECO:0007669"/>
    <property type="project" value="InterPro"/>
</dbReference>
<evidence type="ECO:0000313" key="4">
    <source>
        <dbReference type="Proteomes" id="UP000509383"/>
    </source>
</evidence>
<protein>
    <submittedName>
        <fullName evidence="2">N-acetyltransferase</fullName>
    </submittedName>
</protein>
<evidence type="ECO:0000313" key="5">
    <source>
        <dbReference type="Proteomes" id="UP001054892"/>
    </source>
</evidence>
<accession>A0A6J4DZG1</accession>
<dbReference type="EMBL" id="BQKM01000006">
    <property type="protein sequence ID" value="GJN53426.1"/>
    <property type="molecule type" value="Genomic_DNA"/>
</dbReference>
<proteinExistence type="predicted"/>
<keyword evidence="2" id="KW-0808">Transferase</keyword>
<evidence type="ECO:0000313" key="3">
    <source>
        <dbReference type="EMBL" id="GJN53426.1"/>
    </source>
</evidence>
<dbReference type="Gene3D" id="3.40.630.30">
    <property type="match status" value="1"/>
</dbReference>
<dbReference type="RefSeq" id="WP_173173539.1">
    <property type="nucleotide sequence ID" value="NZ_AP023189.1"/>
</dbReference>
<dbReference type="PANTHER" id="PTHR43792">
    <property type="entry name" value="GNAT FAMILY, PUTATIVE (AFU_ORTHOLOGUE AFUA_3G00765)-RELATED-RELATED"/>
    <property type="match status" value="1"/>
</dbReference>
<dbReference type="KEGG" id="ptw:TUM18999_10780"/>
<gene>
    <name evidence="2" type="ORF">TUM18999_10780</name>
    <name evidence="3" type="ORF">TUM20286_31780</name>
</gene>
<feature type="domain" description="N-acetyltransferase" evidence="1">
    <location>
        <begin position="10"/>
        <end position="179"/>
    </location>
</feature>
<evidence type="ECO:0000259" key="1">
    <source>
        <dbReference type="PROSITE" id="PS51186"/>
    </source>
</evidence>
<dbReference type="InterPro" id="IPR000182">
    <property type="entry name" value="GNAT_dom"/>
</dbReference>
<dbReference type="SUPFAM" id="SSF55729">
    <property type="entry name" value="Acyl-CoA N-acyltransferases (Nat)"/>
    <property type="match status" value="1"/>
</dbReference>
<name>A0A6J4DZG1_9PSED</name>
<dbReference type="PANTHER" id="PTHR43792:SF1">
    <property type="entry name" value="N-ACETYLTRANSFERASE DOMAIN-CONTAINING PROTEIN"/>
    <property type="match status" value="1"/>
</dbReference>
<dbReference type="PROSITE" id="PS51186">
    <property type="entry name" value="GNAT"/>
    <property type="match status" value="1"/>
</dbReference>
<dbReference type="Pfam" id="PF13302">
    <property type="entry name" value="Acetyltransf_3"/>
    <property type="match status" value="1"/>
</dbReference>
<keyword evidence="5" id="KW-1185">Reference proteome</keyword>
<dbReference type="Proteomes" id="UP000509383">
    <property type="component" value="Chromosome"/>
</dbReference>
<dbReference type="Proteomes" id="UP001054892">
    <property type="component" value="Unassembled WGS sequence"/>
</dbReference>
<reference evidence="2 4" key="1">
    <citation type="submission" date="2020-05" db="EMBL/GenBank/DDBJ databases">
        <title>Characterization of novel class B3 metallo-beta-lactamase from novel Pseudomonas species.</title>
        <authorList>
            <person name="Yamada K."/>
            <person name="Aoki K."/>
            <person name="Ishii Y."/>
        </authorList>
    </citation>
    <scope>NUCLEOTIDE SEQUENCE [LARGE SCALE GENOMIC DNA]</scope>
    <source>
        <strain evidence="2 4">TUM18999</strain>
        <strain evidence="3 5">TUM20286</strain>
    </source>
</reference>
<sequence>MPIELQTPRLLLRAWRDDDLDPFAALCADPEVMRYFPGTLSREEAAALIQRARDHAAEHGFGLWALERRDNGEFIGFTGLGKVGFEAPFTPATEIGWRLARAHWGQGYASEAARAALACAFDTLQLAQVVAFTVPANRNSSAVMERIGMTRDEAGDFEHPKVAVGHPLRQHILYRIHRQDWLQRP</sequence>
<dbReference type="EMBL" id="AP023189">
    <property type="protein sequence ID" value="BCG22887.1"/>
    <property type="molecule type" value="Genomic_DNA"/>
</dbReference>
<dbReference type="AlphaFoldDB" id="A0A6J4DZG1"/>
<evidence type="ECO:0000313" key="2">
    <source>
        <dbReference type="EMBL" id="BCG22887.1"/>
    </source>
</evidence>
<dbReference type="InterPro" id="IPR051531">
    <property type="entry name" value="N-acetyltransferase"/>
</dbReference>
<dbReference type="InterPro" id="IPR016181">
    <property type="entry name" value="Acyl_CoA_acyltransferase"/>
</dbReference>